<accession>A0A5B9QWY2</accession>
<keyword evidence="1" id="KW-1133">Transmembrane helix</keyword>
<dbReference type="Proteomes" id="UP000325286">
    <property type="component" value="Chromosome"/>
</dbReference>
<protein>
    <submittedName>
        <fullName evidence="2">Uncharacterized protein</fullName>
    </submittedName>
</protein>
<evidence type="ECO:0000256" key="1">
    <source>
        <dbReference type="SAM" id="Phobius"/>
    </source>
</evidence>
<keyword evidence="3" id="KW-1185">Reference proteome</keyword>
<evidence type="ECO:0000313" key="3">
    <source>
        <dbReference type="Proteomes" id="UP000325286"/>
    </source>
</evidence>
<evidence type="ECO:0000313" key="2">
    <source>
        <dbReference type="EMBL" id="QEG42310.1"/>
    </source>
</evidence>
<dbReference type="AlphaFoldDB" id="A0A5B9QWY2"/>
<sequence>MSDTRSWKQFTIRELLGSSVIVALCLFAGFEWMKRHELQRVWSETLPVPLVEITTPQPLADKYHVQSNVALHGRLLLPEQYRIVGPLVAEIELHSPDSIEPIMVKRENLAETKNGFDFICNDICQGAGATSGNFPVVVNMFDAGKQIASAATVVRFVESPNR</sequence>
<keyword evidence="1" id="KW-0472">Membrane</keyword>
<keyword evidence="1" id="KW-0812">Transmembrane</keyword>
<name>A0A5B9QWY2_9BACT</name>
<reference evidence="2 3" key="1">
    <citation type="submission" date="2019-08" db="EMBL/GenBank/DDBJ databases">
        <title>Deep-cultivation of Planctomycetes and their phenomic and genomic characterization uncovers novel biology.</title>
        <authorList>
            <person name="Wiegand S."/>
            <person name="Jogler M."/>
            <person name="Boedeker C."/>
            <person name="Pinto D."/>
            <person name="Vollmers J."/>
            <person name="Rivas-Marin E."/>
            <person name="Kohn T."/>
            <person name="Peeters S.H."/>
            <person name="Heuer A."/>
            <person name="Rast P."/>
            <person name="Oberbeckmann S."/>
            <person name="Bunk B."/>
            <person name="Jeske O."/>
            <person name="Meyerdierks A."/>
            <person name="Storesund J.E."/>
            <person name="Kallscheuer N."/>
            <person name="Luecker S."/>
            <person name="Lage O.M."/>
            <person name="Pohl T."/>
            <person name="Merkel B.J."/>
            <person name="Hornburger P."/>
            <person name="Mueller R.-W."/>
            <person name="Bruemmer F."/>
            <person name="Labrenz M."/>
            <person name="Spormann A.M."/>
            <person name="Op den Camp H."/>
            <person name="Overmann J."/>
            <person name="Amann R."/>
            <person name="Jetten M.S.M."/>
            <person name="Mascher T."/>
            <person name="Medema M.H."/>
            <person name="Devos D.P."/>
            <person name="Kaster A.-K."/>
            <person name="Ovreas L."/>
            <person name="Rohde M."/>
            <person name="Galperin M.Y."/>
            <person name="Jogler C."/>
        </authorList>
    </citation>
    <scope>NUCLEOTIDE SEQUENCE [LARGE SCALE GENOMIC DNA]</scope>
    <source>
        <strain evidence="2 3">UC8</strain>
    </source>
</reference>
<dbReference type="RefSeq" id="WP_068131582.1">
    <property type="nucleotide sequence ID" value="NZ_CP042914.1"/>
</dbReference>
<dbReference type="KEGG" id="rul:UC8_43440"/>
<feature type="transmembrane region" description="Helical" evidence="1">
    <location>
        <begin position="15"/>
        <end position="33"/>
    </location>
</feature>
<gene>
    <name evidence="2" type="ORF">UC8_43440</name>
</gene>
<dbReference type="EMBL" id="CP042914">
    <property type="protein sequence ID" value="QEG42310.1"/>
    <property type="molecule type" value="Genomic_DNA"/>
</dbReference>
<organism evidence="2 3">
    <name type="scientific">Roseimaritima ulvae</name>
    <dbReference type="NCBI Taxonomy" id="980254"/>
    <lineage>
        <taxon>Bacteria</taxon>
        <taxon>Pseudomonadati</taxon>
        <taxon>Planctomycetota</taxon>
        <taxon>Planctomycetia</taxon>
        <taxon>Pirellulales</taxon>
        <taxon>Pirellulaceae</taxon>
        <taxon>Roseimaritima</taxon>
    </lineage>
</organism>
<proteinExistence type="predicted"/>